<dbReference type="EMBL" id="BSXS01002372">
    <property type="protein sequence ID" value="GME78915.1"/>
    <property type="molecule type" value="Genomic_DNA"/>
</dbReference>
<evidence type="ECO:0000313" key="1">
    <source>
        <dbReference type="EMBL" id="GME78915.1"/>
    </source>
</evidence>
<proteinExistence type="predicted"/>
<gene>
    <name evidence="1" type="ORF">Amon02_000367300</name>
</gene>
<reference evidence="1" key="1">
    <citation type="submission" date="2023-04" db="EMBL/GenBank/DDBJ databases">
        <title>Ambrosiozyma monospora NBRC 10751.</title>
        <authorList>
            <person name="Ichikawa N."/>
            <person name="Sato H."/>
            <person name="Tonouchi N."/>
        </authorList>
    </citation>
    <scope>NUCLEOTIDE SEQUENCE</scope>
    <source>
        <strain evidence="1">NBRC 10751</strain>
    </source>
</reference>
<keyword evidence="2" id="KW-1185">Reference proteome</keyword>
<name>A0ACB5T123_AMBMO</name>
<sequence>MFQSVHLGLETDEEFKKFIESHKDQFTTQFNYYGKHSYDSDDDPQPEKTIVYQTEPIKDLVTGMEIRVEIEGTMKFDFLKQYTELEYLSAKALGLDEVSSTDHQRIMKLKLFDGLAFTFPKLKILDLLGFAITKELFGSFLNSLTSLYMKDCIPLDQKQYGFGLGLGLLKFPTGLQAFKFDSTNEARYKFPIISNTKDLICLKSVVIYTENGEGFVPKSLEPRRSIP</sequence>
<evidence type="ECO:0000313" key="2">
    <source>
        <dbReference type="Proteomes" id="UP001165064"/>
    </source>
</evidence>
<protein>
    <submittedName>
        <fullName evidence="1">Unnamed protein product</fullName>
    </submittedName>
</protein>
<accession>A0ACB5T123</accession>
<dbReference type="Proteomes" id="UP001165064">
    <property type="component" value="Unassembled WGS sequence"/>
</dbReference>
<organism evidence="1 2">
    <name type="scientific">Ambrosiozyma monospora</name>
    <name type="common">Yeast</name>
    <name type="synonym">Endomycopsis monosporus</name>
    <dbReference type="NCBI Taxonomy" id="43982"/>
    <lineage>
        <taxon>Eukaryota</taxon>
        <taxon>Fungi</taxon>
        <taxon>Dikarya</taxon>
        <taxon>Ascomycota</taxon>
        <taxon>Saccharomycotina</taxon>
        <taxon>Pichiomycetes</taxon>
        <taxon>Pichiales</taxon>
        <taxon>Pichiaceae</taxon>
        <taxon>Ambrosiozyma</taxon>
    </lineage>
</organism>
<comment type="caution">
    <text evidence="1">The sequence shown here is derived from an EMBL/GenBank/DDBJ whole genome shotgun (WGS) entry which is preliminary data.</text>
</comment>